<dbReference type="CDD" id="cd04301">
    <property type="entry name" value="NAT_SF"/>
    <property type="match status" value="1"/>
</dbReference>
<dbReference type="PANTHER" id="PTHR43617">
    <property type="entry name" value="L-AMINO ACID N-ACETYLTRANSFERASE"/>
    <property type="match status" value="1"/>
</dbReference>
<dbReference type="PANTHER" id="PTHR43617:SF34">
    <property type="entry name" value="PUTATIVE-RELATED"/>
    <property type="match status" value="1"/>
</dbReference>
<dbReference type="SUPFAM" id="SSF55729">
    <property type="entry name" value="Acyl-CoA N-acyltransferases (Nat)"/>
    <property type="match status" value="1"/>
</dbReference>
<dbReference type="Pfam" id="PF00583">
    <property type="entry name" value="Acetyltransf_1"/>
    <property type="match status" value="1"/>
</dbReference>
<dbReference type="Gene3D" id="3.40.630.30">
    <property type="match status" value="1"/>
</dbReference>
<dbReference type="GO" id="GO:0016747">
    <property type="term" value="F:acyltransferase activity, transferring groups other than amino-acyl groups"/>
    <property type="evidence" value="ECO:0000318"/>
    <property type="project" value="GO_Central"/>
</dbReference>
<evidence type="ECO:0000259" key="1">
    <source>
        <dbReference type="PROSITE" id="PS51186"/>
    </source>
</evidence>
<reference evidence="3" key="1">
    <citation type="journal article" date="2010" name="Nat. Biotechnol.">
        <title>Draft genome sequence of the oilseed species Ricinus communis.</title>
        <authorList>
            <person name="Chan A.P."/>
            <person name="Crabtree J."/>
            <person name="Zhao Q."/>
            <person name="Lorenzi H."/>
            <person name="Orvis J."/>
            <person name="Puiu D."/>
            <person name="Melake-Berhan A."/>
            <person name="Jones K.M."/>
            <person name="Redman J."/>
            <person name="Chen G."/>
            <person name="Cahoon E.B."/>
            <person name="Gedil M."/>
            <person name="Stanke M."/>
            <person name="Haas B.J."/>
            <person name="Wortman J.R."/>
            <person name="Fraser-Liggett C.M."/>
            <person name="Ravel J."/>
            <person name="Rabinowicz P.D."/>
        </authorList>
    </citation>
    <scope>NUCLEOTIDE SEQUENCE [LARGE SCALE GENOMIC DNA]</scope>
    <source>
        <strain evidence="3">cv. Hale</strain>
    </source>
</reference>
<dbReference type="EMBL" id="EQ974749">
    <property type="protein sequence ID" value="EEF28207.1"/>
    <property type="molecule type" value="Genomic_DNA"/>
</dbReference>
<gene>
    <name evidence="2" type="ORF">RCOM_0003040</name>
</gene>
<protein>
    <recommendedName>
        <fullName evidence="1">N-acetyltransferase domain-containing protein</fullName>
    </recommendedName>
</protein>
<name>B9T7F0_RICCO</name>
<dbReference type="InterPro" id="IPR000182">
    <property type="entry name" value="GNAT_dom"/>
</dbReference>
<dbReference type="Proteomes" id="UP000008311">
    <property type="component" value="Unassembled WGS sequence"/>
</dbReference>
<accession>B9T7F0</accession>
<proteinExistence type="predicted"/>
<sequence>MRMLTTVALTPADFERWAEHLTRQIAESGRDGRPLFSPLAAVDFESPERRARFENRLSIPLPQPTWMRAWVVEGPDARFIAHLDLNGSSIPSERHRATLGIGVEAGFYRKGIGRMLMLEAIEFARHNHIEWIDLSVFGDNHAAIGLYRSLGFEEAGRRYDRFRISGRSVDDITMTLRIKA</sequence>
<evidence type="ECO:0000313" key="3">
    <source>
        <dbReference type="Proteomes" id="UP000008311"/>
    </source>
</evidence>
<dbReference type="AlphaFoldDB" id="B9T7F0"/>
<evidence type="ECO:0000313" key="2">
    <source>
        <dbReference type="EMBL" id="EEF28207.1"/>
    </source>
</evidence>
<feature type="domain" description="N-acetyltransferase" evidence="1">
    <location>
        <begin position="4"/>
        <end position="179"/>
    </location>
</feature>
<dbReference type="InParanoid" id="B9T7F0"/>
<dbReference type="InterPro" id="IPR050276">
    <property type="entry name" value="MshD_Acetyltransferase"/>
</dbReference>
<dbReference type="PROSITE" id="PS51186">
    <property type="entry name" value="GNAT"/>
    <property type="match status" value="1"/>
</dbReference>
<dbReference type="InterPro" id="IPR016181">
    <property type="entry name" value="Acyl_CoA_acyltransferase"/>
</dbReference>
<keyword evidence="3" id="KW-1185">Reference proteome</keyword>
<organism evidence="2 3">
    <name type="scientific">Ricinus communis</name>
    <name type="common">Castor bean</name>
    <dbReference type="NCBI Taxonomy" id="3988"/>
    <lineage>
        <taxon>Eukaryota</taxon>
        <taxon>Viridiplantae</taxon>
        <taxon>Streptophyta</taxon>
        <taxon>Embryophyta</taxon>
        <taxon>Tracheophyta</taxon>
        <taxon>Spermatophyta</taxon>
        <taxon>Magnoliopsida</taxon>
        <taxon>eudicotyledons</taxon>
        <taxon>Gunneridae</taxon>
        <taxon>Pentapetalae</taxon>
        <taxon>rosids</taxon>
        <taxon>fabids</taxon>
        <taxon>Malpighiales</taxon>
        <taxon>Euphorbiaceae</taxon>
        <taxon>Acalyphoideae</taxon>
        <taxon>Acalypheae</taxon>
        <taxon>Ricinus</taxon>
    </lineage>
</organism>